<feature type="domain" description="HTH cro/C1-type" evidence="1">
    <location>
        <begin position="21"/>
        <end position="75"/>
    </location>
</feature>
<dbReference type="CDD" id="cd00093">
    <property type="entry name" value="HTH_XRE"/>
    <property type="match status" value="1"/>
</dbReference>
<comment type="caution">
    <text evidence="2">The sequence shown here is derived from an EMBL/GenBank/DDBJ whole genome shotgun (WGS) entry which is preliminary data.</text>
</comment>
<accession>A0ABV9CIN6</accession>
<proteinExistence type="predicted"/>
<evidence type="ECO:0000313" key="2">
    <source>
        <dbReference type="EMBL" id="MFC4532369.1"/>
    </source>
</evidence>
<organism evidence="2 3">
    <name type="scientific">Sphaerisporangium dianthi</name>
    <dbReference type="NCBI Taxonomy" id="1436120"/>
    <lineage>
        <taxon>Bacteria</taxon>
        <taxon>Bacillati</taxon>
        <taxon>Actinomycetota</taxon>
        <taxon>Actinomycetes</taxon>
        <taxon>Streptosporangiales</taxon>
        <taxon>Streptosporangiaceae</taxon>
        <taxon>Sphaerisporangium</taxon>
    </lineage>
</organism>
<dbReference type="SMART" id="SM00530">
    <property type="entry name" value="HTH_XRE"/>
    <property type="match status" value="1"/>
</dbReference>
<dbReference type="Pfam" id="PF19054">
    <property type="entry name" value="DUF5753"/>
    <property type="match status" value="1"/>
</dbReference>
<dbReference type="EMBL" id="JBHSFP010000009">
    <property type="protein sequence ID" value="MFC4532369.1"/>
    <property type="molecule type" value="Genomic_DNA"/>
</dbReference>
<evidence type="ECO:0000313" key="3">
    <source>
        <dbReference type="Proteomes" id="UP001596004"/>
    </source>
</evidence>
<protein>
    <submittedName>
        <fullName evidence="2">Scr1 family TA system antitoxin-like transcriptional regulator</fullName>
    </submittedName>
</protein>
<dbReference type="SUPFAM" id="SSF47413">
    <property type="entry name" value="lambda repressor-like DNA-binding domains"/>
    <property type="match status" value="1"/>
</dbReference>
<keyword evidence="3" id="KW-1185">Reference proteome</keyword>
<gene>
    <name evidence="2" type="ORF">ACFO60_16470</name>
</gene>
<dbReference type="InterPro" id="IPR001387">
    <property type="entry name" value="Cro/C1-type_HTH"/>
</dbReference>
<reference evidence="3" key="1">
    <citation type="journal article" date="2019" name="Int. J. Syst. Evol. Microbiol.">
        <title>The Global Catalogue of Microorganisms (GCM) 10K type strain sequencing project: providing services to taxonomists for standard genome sequencing and annotation.</title>
        <authorList>
            <consortium name="The Broad Institute Genomics Platform"/>
            <consortium name="The Broad Institute Genome Sequencing Center for Infectious Disease"/>
            <person name="Wu L."/>
            <person name="Ma J."/>
        </authorList>
    </citation>
    <scope>NUCLEOTIDE SEQUENCE [LARGE SCALE GENOMIC DNA]</scope>
    <source>
        <strain evidence="3">CGMCC 4.7132</strain>
    </source>
</reference>
<evidence type="ECO:0000259" key="1">
    <source>
        <dbReference type="PROSITE" id="PS50943"/>
    </source>
</evidence>
<dbReference type="Gene3D" id="1.10.260.40">
    <property type="entry name" value="lambda repressor-like DNA-binding domains"/>
    <property type="match status" value="1"/>
</dbReference>
<dbReference type="PROSITE" id="PS50943">
    <property type="entry name" value="HTH_CROC1"/>
    <property type="match status" value="1"/>
</dbReference>
<dbReference type="InterPro" id="IPR043917">
    <property type="entry name" value="DUF5753"/>
</dbReference>
<name>A0ABV9CIN6_9ACTN</name>
<dbReference type="Pfam" id="PF13560">
    <property type="entry name" value="HTH_31"/>
    <property type="match status" value="1"/>
</dbReference>
<dbReference type="Proteomes" id="UP001596004">
    <property type="component" value="Unassembled WGS sequence"/>
</dbReference>
<sequence>MGRERDLDPNVSPRAFFGSELRRCRKRIGLSQPQLGERTTYSPDMIGKIERGERPPSPEFVAQCDELFGLDGHFHRLYQFMLQTPGPAWFTRWLEEIEPRATVLRTWDPLLVPGLFQTEEYARYVFRGAPGITPEEIEERLKIRMRRKALLEQEPLPMMWILIDEYVLQRPVADPEAMSRQMRYLAEVVQRPHVTVQLVAASCVTGMMSAFMIAQLPGGQPDVVNVESSAEGRITADHEVVGHIWSRYDTIRASAYPEYLSRQKIEEAIPIWERRAGST</sequence>
<dbReference type="InterPro" id="IPR010982">
    <property type="entry name" value="Lambda_DNA-bd_dom_sf"/>
</dbReference>